<reference evidence="7" key="2">
    <citation type="submission" date="2020-09" db="EMBL/GenBank/DDBJ databases">
        <title>Reference genome assembly for Australian Ascochyta lentis isolate Al4.</title>
        <authorList>
            <person name="Lee R.C."/>
            <person name="Farfan-Caceres L.M."/>
            <person name="Debler J.W."/>
            <person name="Williams A.H."/>
            <person name="Henares B.M."/>
        </authorList>
    </citation>
    <scope>NUCLEOTIDE SEQUENCE</scope>
    <source>
        <strain evidence="7">Al4</strain>
    </source>
</reference>
<keyword evidence="6" id="KW-0503">Monooxygenase</keyword>
<keyword evidence="4 5" id="KW-0408">Iron</keyword>
<comment type="cofactor">
    <cofactor evidence="1 5">
        <name>heme</name>
        <dbReference type="ChEBI" id="CHEBI:30413"/>
    </cofactor>
</comment>
<evidence type="ECO:0000256" key="4">
    <source>
        <dbReference type="ARBA" id="ARBA00023004"/>
    </source>
</evidence>
<evidence type="ECO:0000256" key="1">
    <source>
        <dbReference type="ARBA" id="ARBA00001971"/>
    </source>
</evidence>
<keyword evidence="8" id="KW-1185">Reference proteome</keyword>
<protein>
    <recommendedName>
        <fullName evidence="9">Cytochrome P450</fullName>
    </recommendedName>
</protein>
<dbReference type="InterPro" id="IPR002403">
    <property type="entry name" value="Cyt_P450_E_grp-IV"/>
</dbReference>
<comment type="caution">
    <text evidence="7">The sequence shown here is derived from an EMBL/GenBank/DDBJ whole genome shotgun (WGS) entry which is preliminary data.</text>
</comment>
<evidence type="ECO:0000256" key="5">
    <source>
        <dbReference type="PIRSR" id="PIRSR602403-1"/>
    </source>
</evidence>
<evidence type="ECO:0000313" key="7">
    <source>
        <dbReference type="EMBL" id="KAF9699632.1"/>
    </source>
</evidence>
<evidence type="ECO:0000313" key="8">
    <source>
        <dbReference type="Proteomes" id="UP000651452"/>
    </source>
</evidence>
<dbReference type="OrthoDB" id="1470350at2759"/>
<dbReference type="PANTHER" id="PTHR47582">
    <property type="entry name" value="P450, PUTATIVE (EUROFUNG)-RELATED"/>
    <property type="match status" value="1"/>
</dbReference>
<gene>
    <name evidence="7" type="ORF">EKO04_002456</name>
</gene>
<dbReference type="InterPro" id="IPR017972">
    <property type="entry name" value="Cyt_P450_CS"/>
</dbReference>
<keyword evidence="5 6" id="KW-0349">Heme</keyword>
<dbReference type="GO" id="GO:0016705">
    <property type="term" value="F:oxidoreductase activity, acting on paired donors, with incorporation or reduction of molecular oxygen"/>
    <property type="evidence" value="ECO:0007669"/>
    <property type="project" value="InterPro"/>
</dbReference>
<accession>A0A8H7JAW3</accession>
<dbReference type="PANTHER" id="PTHR47582:SF1">
    <property type="entry name" value="P450, PUTATIVE (EUROFUNG)-RELATED"/>
    <property type="match status" value="1"/>
</dbReference>
<dbReference type="Proteomes" id="UP000651452">
    <property type="component" value="Unassembled WGS sequence"/>
</dbReference>
<dbReference type="InterPro" id="IPR053007">
    <property type="entry name" value="CYP450_monoxygenase_sec-met"/>
</dbReference>
<evidence type="ECO:0000256" key="6">
    <source>
        <dbReference type="RuleBase" id="RU000461"/>
    </source>
</evidence>
<dbReference type="InterPro" id="IPR001128">
    <property type="entry name" value="Cyt_P450"/>
</dbReference>
<name>A0A8H7JAW3_9PLEO</name>
<dbReference type="SUPFAM" id="SSF48264">
    <property type="entry name" value="Cytochrome P450"/>
    <property type="match status" value="1"/>
</dbReference>
<keyword evidence="3 5" id="KW-0479">Metal-binding</keyword>
<dbReference type="Gene3D" id="1.10.630.10">
    <property type="entry name" value="Cytochrome P450"/>
    <property type="match status" value="1"/>
</dbReference>
<proteinExistence type="inferred from homology"/>
<evidence type="ECO:0000256" key="3">
    <source>
        <dbReference type="ARBA" id="ARBA00022723"/>
    </source>
</evidence>
<dbReference type="PRINTS" id="PR00465">
    <property type="entry name" value="EP450IV"/>
</dbReference>
<dbReference type="GO" id="GO:0005506">
    <property type="term" value="F:iron ion binding"/>
    <property type="evidence" value="ECO:0007669"/>
    <property type="project" value="InterPro"/>
</dbReference>
<dbReference type="EMBL" id="RZGK01000004">
    <property type="protein sequence ID" value="KAF9699632.1"/>
    <property type="molecule type" value="Genomic_DNA"/>
</dbReference>
<feature type="binding site" description="axial binding residue" evidence="5">
    <location>
        <position position="276"/>
    </location>
    <ligand>
        <name>heme</name>
        <dbReference type="ChEBI" id="CHEBI:30413"/>
    </ligand>
    <ligandPart>
        <name>Fe</name>
        <dbReference type="ChEBI" id="CHEBI:18248"/>
    </ligandPart>
</feature>
<reference evidence="7" key="1">
    <citation type="submission" date="2018-12" db="EMBL/GenBank/DDBJ databases">
        <authorList>
            <person name="Syme R.A."/>
            <person name="Farfan-Caceres L."/>
            <person name="Lichtenzveig J."/>
        </authorList>
    </citation>
    <scope>NUCLEOTIDE SEQUENCE</scope>
    <source>
        <strain evidence="7">Al4</strain>
    </source>
</reference>
<dbReference type="InterPro" id="IPR036396">
    <property type="entry name" value="Cyt_P450_sf"/>
</dbReference>
<comment type="similarity">
    <text evidence="2 6">Belongs to the cytochrome P450 family.</text>
</comment>
<dbReference type="GO" id="GO:0020037">
    <property type="term" value="F:heme binding"/>
    <property type="evidence" value="ECO:0007669"/>
    <property type="project" value="InterPro"/>
</dbReference>
<dbReference type="GO" id="GO:0004497">
    <property type="term" value="F:monooxygenase activity"/>
    <property type="evidence" value="ECO:0007669"/>
    <property type="project" value="UniProtKB-KW"/>
</dbReference>
<dbReference type="Pfam" id="PF00067">
    <property type="entry name" value="p450"/>
    <property type="match status" value="1"/>
</dbReference>
<keyword evidence="6" id="KW-0560">Oxidoreductase</keyword>
<dbReference type="AlphaFoldDB" id="A0A8H7JAW3"/>
<evidence type="ECO:0000256" key="2">
    <source>
        <dbReference type="ARBA" id="ARBA00010617"/>
    </source>
</evidence>
<evidence type="ECO:0008006" key="9">
    <source>
        <dbReference type="Google" id="ProtNLM"/>
    </source>
</evidence>
<dbReference type="PROSITE" id="PS00086">
    <property type="entry name" value="CYTOCHROME_P450"/>
    <property type="match status" value="1"/>
</dbReference>
<dbReference type="CDD" id="cd11040">
    <property type="entry name" value="CYP7_CYP8-like"/>
    <property type="match status" value="1"/>
</dbReference>
<sequence length="346" mass="38327">MVGSMLDVVSTELGHAQSGDLYSWIRHTICLASTDALYGPCNPFRVDPELEDAFWDYDADLSLLLLNVFPSITARKGYRARKALKRAFTNYFRSGGANEASDFVRACNEANTKRGASEEDRAGFEVAHCIGLLVNTPPTLFWTLFHIYSNPMLLEQLRAEISGALMVGSRDEHAPRILDSGKITNNCPLLHSTFKEVLRVHASSLSTRIVLEDTSIGNDILLKKGSLVHMPSKCLHSDEKHFGPNADMFDPARFLGDTLSKPQIAFRPFGGGSTLCPGRQFATMQILSITALVLLSYDLVPEDGKWNFPESLQSTMTTTVLPPIDNIHVRFQSREDVDGYARSLKA</sequence>
<organism evidence="7 8">
    <name type="scientific">Ascochyta lentis</name>
    <dbReference type="NCBI Taxonomy" id="205686"/>
    <lineage>
        <taxon>Eukaryota</taxon>
        <taxon>Fungi</taxon>
        <taxon>Dikarya</taxon>
        <taxon>Ascomycota</taxon>
        <taxon>Pezizomycotina</taxon>
        <taxon>Dothideomycetes</taxon>
        <taxon>Pleosporomycetidae</taxon>
        <taxon>Pleosporales</taxon>
        <taxon>Pleosporineae</taxon>
        <taxon>Didymellaceae</taxon>
        <taxon>Ascochyta</taxon>
    </lineage>
</organism>